<sequence length="94" mass="10907">MRFFLPVCSVILLLTTPMASADYPIAGIKPSLRPSGAPVVEWVQHNKTWYEHALTGVQRPYPRSLYFLDNQGDWYTPFNRPGMRGPYDIRGWHR</sequence>
<accession>A0A370DQ19</accession>
<protein>
    <submittedName>
        <fullName evidence="2">Uncharacterized protein</fullName>
    </submittedName>
</protein>
<reference evidence="2 3" key="1">
    <citation type="journal article" date="2018" name="ISME J.">
        <title>Endosymbiont genomes yield clues of tubeworm success.</title>
        <authorList>
            <person name="Li Y."/>
            <person name="Liles M.R."/>
            <person name="Halanych K.M."/>
        </authorList>
    </citation>
    <scope>NUCLEOTIDE SEQUENCE [LARGE SCALE GENOMIC DNA]</scope>
    <source>
        <strain evidence="2">A1462</strain>
    </source>
</reference>
<name>A0A370DQ19_9GAMM</name>
<dbReference type="AlphaFoldDB" id="A0A370DQ19"/>
<evidence type="ECO:0000313" key="3">
    <source>
        <dbReference type="Proteomes" id="UP000254771"/>
    </source>
</evidence>
<keyword evidence="1" id="KW-0732">Signal</keyword>
<evidence type="ECO:0000313" key="2">
    <source>
        <dbReference type="EMBL" id="RDH87031.1"/>
    </source>
</evidence>
<dbReference type="Proteomes" id="UP000254771">
    <property type="component" value="Unassembled WGS sequence"/>
</dbReference>
<gene>
    <name evidence="2" type="ORF">DIZ78_05935</name>
</gene>
<keyword evidence="3" id="KW-1185">Reference proteome</keyword>
<comment type="caution">
    <text evidence="2">The sequence shown here is derived from an EMBL/GenBank/DDBJ whole genome shotgun (WGS) entry which is preliminary data.</text>
</comment>
<dbReference type="EMBL" id="QFXE01000007">
    <property type="protein sequence ID" value="RDH87031.1"/>
    <property type="molecule type" value="Genomic_DNA"/>
</dbReference>
<feature type="signal peptide" evidence="1">
    <location>
        <begin position="1"/>
        <end position="21"/>
    </location>
</feature>
<organism evidence="2 3">
    <name type="scientific">endosymbiont of Escarpia spicata</name>
    <dbReference type="NCBI Taxonomy" id="2200908"/>
    <lineage>
        <taxon>Bacteria</taxon>
        <taxon>Pseudomonadati</taxon>
        <taxon>Pseudomonadota</taxon>
        <taxon>Gammaproteobacteria</taxon>
        <taxon>sulfur-oxidizing symbionts</taxon>
    </lineage>
</organism>
<feature type="chain" id="PRO_5016670541" evidence="1">
    <location>
        <begin position="22"/>
        <end position="94"/>
    </location>
</feature>
<proteinExistence type="predicted"/>
<evidence type="ECO:0000256" key="1">
    <source>
        <dbReference type="SAM" id="SignalP"/>
    </source>
</evidence>